<evidence type="ECO:0000256" key="5">
    <source>
        <dbReference type="ARBA" id="ARBA00022692"/>
    </source>
</evidence>
<evidence type="ECO:0000256" key="8">
    <source>
        <dbReference type="ARBA" id="ARBA00022967"/>
    </source>
</evidence>
<evidence type="ECO:0000256" key="6">
    <source>
        <dbReference type="ARBA" id="ARBA00022741"/>
    </source>
</evidence>
<dbReference type="Pfam" id="PF00005">
    <property type="entry name" value="ABC_tran"/>
    <property type="match status" value="1"/>
</dbReference>
<dbReference type="InterPro" id="IPR003439">
    <property type="entry name" value="ABC_transporter-like_ATP-bd"/>
</dbReference>
<keyword evidence="4" id="KW-0997">Cell inner membrane</keyword>
<reference evidence="15" key="1">
    <citation type="submission" date="2014-05" db="EMBL/GenBank/DDBJ databases">
        <title>Genome sequence of Mycobacterium aromaticivorans strain JS19b1T (= DSM 45407T).</title>
        <authorList>
            <person name="Kwak Y."/>
            <person name="Park G.-S."/>
            <person name="Li Q.X."/>
            <person name="Lee S.-E."/>
            <person name="Shin J.-H."/>
        </authorList>
    </citation>
    <scope>NUCLEOTIDE SEQUENCE [LARGE SCALE GENOMIC DNA]</scope>
    <source>
        <strain evidence="15">JS19b1</strain>
    </source>
</reference>
<dbReference type="STRING" id="1440774.Y900_011685"/>
<evidence type="ECO:0000256" key="7">
    <source>
        <dbReference type="ARBA" id="ARBA00022840"/>
    </source>
</evidence>
<keyword evidence="6" id="KW-0547">Nucleotide-binding</keyword>
<dbReference type="Gene3D" id="3.40.50.300">
    <property type="entry name" value="P-loop containing nucleotide triphosphate hydrolases"/>
    <property type="match status" value="1"/>
</dbReference>
<dbReference type="SUPFAM" id="SSF52540">
    <property type="entry name" value="P-loop containing nucleoside triphosphate hydrolases"/>
    <property type="match status" value="1"/>
</dbReference>
<sequence length="586" mass="61634">MIRTLIRLIPAENRGQLASYVALTLISVILRAACAILLVPLLAALFGPRASEAWPWVGALTAVTAGGWVVDMVVARIGFSLGFTLADTTQHSMANRLTDVPLRWFSADNTAMARQVIAASAPELVGFVANLLSPFVGALLLPAAITAGLFFVSWQVGVAAAIALPFLLGALVASQRLVRAADAADASAHSALTERLVEFARTQEALRASRRVTAARSQTGEALTAVRGTTARLLLFQIPGQLLFSVASQVALILLAATITTLALRGQLGAPEAVALAIVMVRFLEPFTVLADLSGAMESARGLLDRLNTVTTAPLTAQPARNALPSGEPSAPRIEFRSVSFGYQGTEVLKDLSFTLEPGTTTAIVGPSGSGKSTILSLIAGLHTPERGEIVVDGTKTADIDPDALRALVSVVFQHPYLFDGTIADNIRVGHPEAGDDALHRAMSLARVNDIVERLPDGAQSAVGEAGTALSGGERQRVSIARALVKPAGVLLIDEATSALDTENEAAITQAINDDPQPRTRVIIAHRLDAIRHADQVLFVDAGTVVEQGSIDELTALGGRFAEFWRQQESSAGWRIAADRAGQHVG</sequence>
<evidence type="ECO:0000256" key="11">
    <source>
        <dbReference type="ARBA" id="ARBA00023455"/>
    </source>
</evidence>
<dbReference type="PROSITE" id="PS50893">
    <property type="entry name" value="ABC_TRANSPORTER_2"/>
    <property type="match status" value="1"/>
</dbReference>
<feature type="transmembrane region" description="Helical" evidence="12">
    <location>
        <begin position="53"/>
        <end position="74"/>
    </location>
</feature>
<dbReference type="Gene3D" id="1.20.1560.10">
    <property type="entry name" value="ABC transporter type 1, transmembrane domain"/>
    <property type="match status" value="1"/>
</dbReference>
<keyword evidence="8" id="KW-1278">Translocase</keyword>
<evidence type="ECO:0000313" key="16">
    <source>
        <dbReference type="Proteomes" id="UP000022835"/>
    </source>
</evidence>
<feature type="transmembrane region" description="Helical" evidence="12">
    <location>
        <begin position="124"/>
        <end position="145"/>
    </location>
</feature>
<name>A0A064CLI5_9MYCO</name>
<dbReference type="Proteomes" id="UP000022835">
    <property type="component" value="Unassembled WGS sequence"/>
</dbReference>
<evidence type="ECO:0000256" key="9">
    <source>
        <dbReference type="ARBA" id="ARBA00022989"/>
    </source>
</evidence>
<evidence type="ECO:0000256" key="2">
    <source>
        <dbReference type="ARBA" id="ARBA00022448"/>
    </source>
</evidence>
<dbReference type="PROSITE" id="PS00211">
    <property type="entry name" value="ABC_TRANSPORTER_1"/>
    <property type="match status" value="1"/>
</dbReference>
<comment type="similarity">
    <text evidence="11">Belongs to the ABC transporter superfamily. Siderophore-Fe(3+) uptake transporter (SIUT) (TC 3.A.1.21) family.</text>
</comment>
<comment type="caution">
    <text evidence="15">The sequence shown here is derived from an EMBL/GenBank/DDBJ whole genome shotgun (WGS) entry which is preliminary data.</text>
</comment>
<feature type="domain" description="ABC transporter" evidence="13">
    <location>
        <begin position="334"/>
        <end position="567"/>
    </location>
</feature>
<dbReference type="InterPro" id="IPR039421">
    <property type="entry name" value="Type_1_exporter"/>
</dbReference>
<feature type="transmembrane region" description="Helical" evidence="12">
    <location>
        <begin position="242"/>
        <end position="264"/>
    </location>
</feature>
<keyword evidence="2" id="KW-0813">Transport</keyword>
<organism evidence="15 16">
    <name type="scientific">Mycolicibacterium aromaticivorans JS19b1 = JCM 16368</name>
    <dbReference type="NCBI Taxonomy" id="1440774"/>
    <lineage>
        <taxon>Bacteria</taxon>
        <taxon>Bacillati</taxon>
        <taxon>Actinomycetota</taxon>
        <taxon>Actinomycetes</taxon>
        <taxon>Mycobacteriales</taxon>
        <taxon>Mycobacteriaceae</taxon>
        <taxon>Mycolicibacterium</taxon>
    </lineage>
</organism>
<evidence type="ECO:0000313" key="15">
    <source>
        <dbReference type="EMBL" id="KDE99583.1"/>
    </source>
</evidence>
<feature type="domain" description="ABC transmembrane type-1" evidence="14">
    <location>
        <begin position="21"/>
        <end position="299"/>
    </location>
</feature>
<feature type="transmembrane region" description="Helical" evidence="12">
    <location>
        <begin position="20"/>
        <end position="47"/>
    </location>
</feature>
<evidence type="ECO:0000256" key="4">
    <source>
        <dbReference type="ARBA" id="ARBA00022519"/>
    </source>
</evidence>
<keyword evidence="9 12" id="KW-1133">Transmembrane helix</keyword>
<proteinExistence type="inferred from homology"/>
<dbReference type="GO" id="GO:0140359">
    <property type="term" value="F:ABC-type transporter activity"/>
    <property type="evidence" value="ECO:0007669"/>
    <property type="project" value="InterPro"/>
</dbReference>
<dbReference type="InterPro" id="IPR017871">
    <property type="entry name" value="ABC_transporter-like_CS"/>
</dbReference>
<dbReference type="RefSeq" id="WP_036341928.1">
    <property type="nucleotide sequence ID" value="NZ_JALN02000001.1"/>
</dbReference>
<dbReference type="InterPro" id="IPR011527">
    <property type="entry name" value="ABC1_TM_dom"/>
</dbReference>
<dbReference type="PANTHER" id="PTHR24221:SF654">
    <property type="entry name" value="ATP-BINDING CASSETTE SUB-FAMILY B MEMBER 6"/>
    <property type="match status" value="1"/>
</dbReference>
<dbReference type="SMART" id="SM00382">
    <property type="entry name" value="AAA"/>
    <property type="match status" value="1"/>
</dbReference>
<evidence type="ECO:0000256" key="1">
    <source>
        <dbReference type="ARBA" id="ARBA00004429"/>
    </source>
</evidence>
<evidence type="ECO:0000259" key="14">
    <source>
        <dbReference type="PROSITE" id="PS50929"/>
    </source>
</evidence>
<keyword evidence="5 12" id="KW-0812">Transmembrane</keyword>
<dbReference type="GO" id="GO:0034040">
    <property type="term" value="F:ATPase-coupled lipid transmembrane transporter activity"/>
    <property type="evidence" value="ECO:0007669"/>
    <property type="project" value="TreeGrafter"/>
</dbReference>
<dbReference type="GO" id="GO:0016887">
    <property type="term" value="F:ATP hydrolysis activity"/>
    <property type="evidence" value="ECO:0007669"/>
    <property type="project" value="InterPro"/>
</dbReference>
<keyword evidence="16" id="KW-1185">Reference proteome</keyword>
<evidence type="ECO:0000256" key="3">
    <source>
        <dbReference type="ARBA" id="ARBA00022475"/>
    </source>
</evidence>
<dbReference type="OrthoDB" id="9806127at2"/>
<dbReference type="InterPro" id="IPR027417">
    <property type="entry name" value="P-loop_NTPase"/>
</dbReference>
<dbReference type="FunFam" id="3.40.50.300:FF:000221">
    <property type="entry name" value="Multidrug ABC transporter ATP-binding protein"/>
    <property type="match status" value="1"/>
</dbReference>
<dbReference type="EMBL" id="JALN02000001">
    <property type="protein sequence ID" value="KDE99583.1"/>
    <property type="molecule type" value="Genomic_DNA"/>
</dbReference>
<keyword evidence="7" id="KW-0067">ATP-binding</keyword>
<dbReference type="GO" id="GO:0005886">
    <property type="term" value="C:plasma membrane"/>
    <property type="evidence" value="ECO:0007669"/>
    <property type="project" value="UniProtKB-SubCell"/>
</dbReference>
<accession>A0A064CLI5</accession>
<evidence type="ECO:0000256" key="12">
    <source>
        <dbReference type="SAM" id="Phobius"/>
    </source>
</evidence>
<feature type="transmembrane region" description="Helical" evidence="12">
    <location>
        <begin position="151"/>
        <end position="173"/>
    </location>
</feature>
<dbReference type="PROSITE" id="PS50929">
    <property type="entry name" value="ABC_TM1F"/>
    <property type="match status" value="1"/>
</dbReference>
<dbReference type="SUPFAM" id="SSF90123">
    <property type="entry name" value="ABC transporter transmembrane region"/>
    <property type="match status" value="1"/>
</dbReference>
<dbReference type="AlphaFoldDB" id="A0A064CLI5"/>
<dbReference type="GO" id="GO:0005524">
    <property type="term" value="F:ATP binding"/>
    <property type="evidence" value="ECO:0007669"/>
    <property type="project" value="UniProtKB-KW"/>
</dbReference>
<dbReference type="InterPro" id="IPR003593">
    <property type="entry name" value="AAA+_ATPase"/>
</dbReference>
<protein>
    <submittedName>
        <fullName evidence="15">Iron ABC transporter permease</fullName>
    </submittedName>
</protein>
<evidence type="ECO:0000259" key="13">
    <source>
        <dbReference type="PROSITE" id="PS50893"/>
    </source>
</evidence>
<keyword evidence="3" id="KW-1003">Cell membrane</keyword>
<dbReference type="PANTHER" id="PTHR24221">
    <property type="entry name" value="ATP-BINDING CASSETTE SUB-FAMILY B"/>
    <property type="match status" value="1"/>
</dbReference>
<evidence type="ECO:0000256" key="10">
    <source>
        <dbReference type="ARBA" id="ARBA00023136"/>
    </source>
</evidence>
<comment type="subcellular location">
    <subcellularLocation>
        <location evidence="1">Cell inner membrane</location>
        <topology evidence="1">Multi-pass membrane protein</topology>
    </subcellularLocation>
</comment>
<dbReference type="eggNOG" id="COG1132">
    <property type="taxonomic scope" value="Bacteria"/>
</dbReference>
<dbReference type="InterPro" id="IPR036640">
    <property type="entry name" value="ABC1_TM_sf"/>
</dbReference>
<keyword evidence="10 12" id="KW-0472">Membrane</keyword>
<gene>
    <name evidence="15" type="ORF">Y900_011685</name>
</gene>